<dbReference type="AlphaFoldDB" id="A0A9P0BDK2"/>
<reference evidence="9" key="1">
    <citation type="submission" date="2021-12" db="EMBL/GenBank/DDBJ databases">
        <authorList>
            <person name="King R."/>
        </authorList>
    </citation>
    <scope>NUCLEOTIDE SEQUENCE</scope>
</reference>
<gene>
    <name evidence="9" type="ORF">MELIAE_LOCUS12249</name>
</gene>
<proteinExistence type="inferred from homology"/>
<evidence type="ECO:0000256" key="5">
    <source>
        <dbReference type="ARBA" id="ARBA00022884"/>
    </source>
</evidence>
<dbReference type="GO" id="GO:0010587">
    <property type="term" value="P:miRNA catabolic process"/>
    <property type="evidence" value="ECO:0007669"/>
    <property type="project" value="TreeGrafter"/>
</dbReference>
<dbReference type="SUPFAM" id="SSF50249">
    <property type="entry name" value="Nucleic acid-binding proteins"/>
    <property type="match status" value="2"/>
</dbReference>
<evidence type="ECO:0000256" key="1">
    <source>
        <dbReference type="ARBA" id="ARBA00005785"/>
    </source>
</evidence>
<dbReference type="GO" id="GO:0000932">
    <property type="term" value="C:P-body"/>
    <property type="evidence" value="ECO:0007669"/>
    <property type="project" value="TreeGrafter"/>
</dbReference>
<feature type="region of interest" description="Disordered" evidence="7">
    <location>
        <begin position="49"/>
        <end position="71"/>
    </location>
</feature>
<dbReference type="Pfam" id="PF00773">
    <property type="entry name" value="RNB"/>
    <property type="match status" value="1"/>
</dbReference>
<dbReference type="InterPro" id="IPR022966">
    <property type="entry name" value="RNase_II/R_CS"/>
</dbReference>
<dbReference type="Gene3D" id="2.40.50.690">
    <property type="match status" value="1"/>
</dbReference>
<dbReference type="EMBL" id="OV121140">
    <property type="protein sequence ID" value="CAH0563415.1"/>
    <property type="molecule type" value="Genomic_DNA"/>
</dbReference>
<evidence type="ECO:0000256" key="2">
    <source>
        <dbReference type="ARBA" id="ARBA00022722"/>
    </source>
</evidence>
<keyword evidence="2" id="KW-0540">Nuclease</keyword>
<keyword evidence="3" id="KW-0378">Hydrolase</keyword>
<dbReference type="InterPro" id="IPR012340">
    <property type="entry name" value="NA-bd_OB-fold"/>
</dbReference>
<name>A0A9P0BDK2_BRAAE</name>
<evidence type="ECO:0000256" key="6">
    <source>
        <dbReference type="RuleBase" id="RU003901"/>
    </source>
</evidence>
<dbReference type="Pfam" id="PF17849">
    <property type="entry name" value="OB_Dis3"/>
    <property type="match status" value="1"/>
</dbReference>
<evidence type="ECO:0000256" key="7">
    <source>
        <dbReference type="SAM" id="MobiDB-lite"/>
    </source>
</evidence>
<keyword evidence="5" id="KW-0694">RNA-binding</keyword>
<dbReference type="Gene3D" id="2.40.50.140">
    <property type="entry name" value="Nucleic acid-binding proteins"/>
    <property type="match status" value="1"/>
</dbReference>
<dbReference type="Gene3D" id="2.40.50.700">
    <property type="match status" value="1"/>
</dbReference>
<evidence type="ECO:0000259" key="8">
    <source>
        <dbReference type="SMART" id="SM00955"/>
    </source>
</evidence>
<dbReference type="PROSITE" id="PS01175">
    <property type="entry name" value="RIBONUCLEASE_II"/>
    <property type="match status" value="1"/>
</dbReference>
<keyword evidence="10" id="KW-1185">Reference proteome</keyword>
<dbReference type="Proteomes" id="UP001154078">
    <property type="component" value="Chromosome 9"/>
</dbReference>
<dbReference type="PANTHER" id="PTHR23355:SF9">
    <property type="entry name" value="DIS3-LIKE EXONUCLEASE 2"/>
    <property type="match status" value="1"/>
</dbReference>
<feature type="region of interest" description="Disordered" evidence="7">
    <location>
        <begin position="1"/>
        <end position="29"/>
    </location>
</feature>
<keyword evidence="4" id="KW-0269">Exonuclease</keyword>
<dbReference type="OrthoDB" id="372421at2759"/>
<sequence>MEGGPNVEKKGLNPNRRSARKEKRNELRKNKILSEIGSVSTGEKKIFHIEQPGSVKRTRRKPRKKSEPTREIHNKQHIAQDLDLIDFECQLTIKAISSQTSGHFIRKRNETRRKIQLKTFKIDSTPCVFITNKLVRSLQKLSVNDNNIDKMRNRKFYNKDNKQTPSKKQNEPGTSQNNSSPQKRQTDINERFTPYYTPEQVKTGLESNTLVQGSIRINPKMGHEAYVSNKNTSLNDYYIVSVADRNRALEGDEVVLEIKPRNQWVDGRATCRVVFIAKKVHTRLAIGHLKMPEPKNVTPDSKNRRSNRKDFAIFYPRDRRLPFIRVHKETWPKGFNEKPKMYEKNLFMVEILQWEIPKYALGIVRENIGLEGDLKVEELSILKEYNLDPYPHNPKLVESMNLPKNIDDKEFEYRLDLRKDCIFTIDPLTARDLDDAVSVEELPNGNYKIGVHISDVAYYLKDGSPLDVSVAKKATTIYMVNNVYHMLPKEMCFHCSLLPGTDKCAFSVFWEMTPESEIVHTSFARTVINSSVQLAYEHAQMMIEDPDREFKDGELPTIHNNFTSKDLSRTVNILQKIAIQLKQKRIQNGALKINQVKLSFKLDPANGDPQTFFIYENKEAHRLIEEFMLLANISVAEKINGDFPDVAFLRCHEPPKQTMMDKLQKNLEVYGIFIDISNAGSISSSLKKYIGEDEAGFDRCAVLYHLFSKPMTRARYFCASEGEDYRHFALSVPLYTHFTSPIRRYADIMVHRLLAASLGYCDSPQWDVDYVAGIAANCNGQKYNAKRAGESSSELYLACYIEKHQPFIEDAVVVDVKDKSFDAIVTKTGSIVRIYKNTLPDGSEWTAEPIKINTSKEESSNDMTMYKVTIKYPKTKDYQEISLIIELFTHVKVSLNRKKQTYKLDATLLRPV</sequence>
<dbReference type="InterPro" id="IPR033771">
    <property type="entry name" value="Rrp44_CSD1"/>
</dbReference>
<feature type="compositionally biased region" description="Polar residues" evidence="7">
    <location>
        <begin position="163"/>
        <end position="183"/>
    </location>
</feature>
<dbReference type="Pfam" id="PF17216">
    <property type="entry name" value="Rrp44_CSD1"/>
    <property type="match status" value="1"/>
</dbReference>
<dbReference type="PANTHER" id="PTHR23355">
    <property type="entry name" value="RIBONUCLEASE"/>
    <property type="match status" value="1"/>
</dbReference>
<evidence type="ECO:0000256" key="4">
    <source>
        <dbReference type="ARBA" id="ARBA00022839"/>
    </source>
</evidence>
<dbReference type="GO" id="GO:0000175">
    <property type="term" value="F:3'-5'-RNA exonuclease activity"/>
    <property type="evidence" value="ECO:0007669"/>
    <property type="project" value="TreeGrafter"/>
</dbReference>
<evidence type="ECO:0000313" key="9">
    <source>
        <dbReference type="EMBL" id="CAH0563415.1"/>
    </source>
</evidence>
<evidence type="ECO:0000256" key="3">
    <source>
        <dbReference type="ARBA" id="ARBA00022801"/>
    </source>
</evidence>
<organism evidence="9 10">
    <name type="scientific">Brassicogethes aeneus</name>
    <name type="common">Rape pollen beetle</name>
    <name type="synonym">Meligethes aeneus</name>
    <dbReference type="NCBI Taxonomy" id="1431903"/>
    <lineage>
        <taxon>Eukaryota</taxon>
        <taxon>Metazoa</taxon>
        <taxon>Ecdysozoa</taxon>
        <taxon>Arthropoda</taxon>
        <taxon>Hexapoda</taxon>
        <taxon>Insecta</taxon>
        <taxon>Pterygota</taxon>
        <taxon>Neoptera</taxon>
        <taxon>Endopterygota</taxon>
        <taxon>Coleoptera</taxon>
        <taxon>Polyphaga</taxon>
        <taxon>Cucujiformia</taxon>
        <taxon>Nitidulidae</taxon>
        <taxon>Meligethinae</taxon>
        <taxon>Brassicogethes</taxon>
    </lineage>
</organism>
<dbReference type="InterPro" id="IPR041505">
    <property type="entry name" value="Dis3_CSD2"/>
</dbReference>
<accession>A0A9P0BDK2</accession>
<dbReference type="InterPro" id="IPR050180">
    <property type="entry name" value="RNR_Ribonuclease"/>
</dbReference>
<dbReference type="SMART" id="SM00955">
    <property type="entry name" value="RNB"/>
    <property type="match status" value="1"/>
</dbReference>
<dbReference type="GO" id="GO:0003723">
    <property type="term" value="F:RNA binding"/>
    <property type="evidence" value="ECO:0007669"/>
    <property type="project" value="UniProtKB-KW"/>
</dbReference>
<evidence type="ECO:0000313" key="10">
    <source>
        <dbReference type="Proteomes" id="UP001154078"/>
    </source>
</evidence>
<feature type="domain" description="RNB" evidence="8">
    <location>
        <begin position="414"/>
        <end position="760"/>
    </location>
</feature>
<feature type="compositionally biased region" description="Basic and acidic residues" evidence="7">
    <location>
        <begin position="149"/>
        <end position="162"/>
    </location>
</feature>
<comment type="similarity">
    <text evidence="1 6">Belongs to the RNR ribonuclease family.</text>
</comment>
<dbReference type="GO" id="GO:0006402">
    <property type="term" value="P:mRNA catabolic process"/>
    <property type="evidence" value="ECO:0007669"/>
    <property type="project" value="TreeGrafter"/>
</dbReference>
<dbReference type="InterPro" id="IPR001900">
    <property type="entry name" value="RNase_II/R"/>
</dbReference>
<protein>
    <recommendedName>
        <fullName evidence="8">RNB domain-containing protein</fullName>
    </recommendedName>
</protein>
<feature type="region of interest" description="Disordered" evidence="7">
    <location>
        <begin position="149"/>
        <end position="188"/>
    </location>
</feature>